<dbReference type="Pfam" id="PF03572">
    <property type="entry name" value="Peptidase_S41"/>
    <property type="match status" value="1"/>
</dbReference>
<dbReference type="Proteomes" id="UP000799766">
    <property type="component" value="Unassembled WGS sequence"/>
</dbReference>
<dbReference type="GO" id="GO:0006508">
    <property type="term" value="P:proteolysis"/>
    <property type="evidence" value="ECO:0007669"/>
    <property type="project" value="InterPro"/>
</dbReference>
<name>A0A6A6PEF5_9PEZI</name>
<gene>
    <name evidence="4" type="ORF">BDY21DRAFT_331256</name>
</gene>
<keyword evidence="5" id="KW-1185">Reference proteome</keyword>
<dbReference type="InterPro" id="IPR005151">
    <property type="entry name" value="Tail-specific_protease"/>
</dbReference>
<evidence type="ECO:0000313" key="5">
    <source>
        <dbReference type="Proteomes" id="UP000799766"/>
    </source>
</evidence>
<dbReference type="EMBL" id="MU001670">
    <property type="protein sequence ID" value="KAF2462385.1"/>
    <property type="molecule type" value="Genomic_DNA"/>
</dbReference>
<feature type="domain" description="Tail specific protease" evidence="2">
    <location>
        <begin position="386"/>
        <end position="592"/>
    </location>
</feature>
<dbReference type="OrthoDB" id="27214at2759"/>
<evidence type="ECO:0000256" key="1">
    <source>
        <dbReference type="SAM" id="SignalP"/>
    </source>
</evidence>
<accession>A0A6A6PEF5</accession>
<dbReference type="Gene3D" id="3.90.226.10">
    <property type="entry name" value="2-enoyl-CoA Hydratase, Chain A, domain 1"/>
    <property type="match status" value="1"/>
</dbReference>
<keyword evidence="1" id="KW-0732">Signal</keyword>
<dbReference type="InterPro" id="IPR056186">
    <property type="entry name" value="PDZ_CPAF-rel"/>
</dbReference>
<sequence>MRLSLPSLLAAACIGVVAASPLNPPASLPNRRGLLPRQNVTNATTPCASVSAVAAAQMATATPTVPARIAWDCINSVPFNQSAAADLVAAMRPYINWQSTVNWLKNPPAEYAEKVQGAYDVWALVNELAEKVNSGSFANEYEFGLQLYKLFQQAHDGHFVYIPDSVGTVFQWRRPEALVSISEDGQAMPAIFVYRDILTTLSGNGTFEPSPVTQIDGVDAVEYLLELSQIGSLQDRDALWNNLFYALGQASLGTDGTAVGMFAGGGRGRYIYPGAETTLTFENGSTIIFENYARVLIPFTGIDSGETLYHNWFSVPLDASLAAGTSSVEEFQQAKFHGAIMKREPDQPLLKRQSSTNFTTPPGYPDPVIITDIVAGYYMPQEGYEDVAVLAVPSFSAVDDGDLNFQQVVERFLAQAKADGKTKLVIDLSANGGGVILQGYDLFKQLFPDIEPFGGNRFRAHEAFNLLGEQISDIVAPYPHDWSVDDDTLLFLMTTPFNYRNDLDEDLDMFFSWDEKFGPEVLGNDDNFTSIIRWNLSDPLISLSSGGINVTGYLNRSEGLSQPFAAEDVMIITDGYCASTCTIFSEMMRNQAGVRTIAMGGRPQSGPIQALGGVKGTNNYPWAAIKGQIEITVEQRSGEEQARLNASIFSDYTTYLPFYRSAQASSPNVNVRDGFRKGETNMPPLQFRYEDADCRILYTAEMTVDVTSLWKAAVDSTWGDETSCVDDQDLSAYGETRRFSKRALNLHPTISSSRLAQLEASLELFTDLFSSKLDGDGIMFP</sequence>
<feature type="signal peptide" evidence="1">
    <location>
        <begin position="1"/>
        <end position="19"/>
    </location>
</feature>
<protein>
    <submittedName>
        <fullName evidence="4">Uncharacterized protein</fullName>
    </submittedName>
</protein>
<evidence type="ECO:0000313" key="4">
    <source>
        <dbReference type="EMBL" id="KAF2462385.1"/>
    </source>
</evidence>
<proteinExistence type="predicted"/>
<dbReference type="Pfam" id="PF23658">
    <property type="entry name" value="PDZ_CPAF_rel"/>
    <property type="match status" value="1"/>
</dbReference>
<dbReference type="SUPFAM" id="SSF52096">
    <property type="entry name" value="ClpP/crotonase"/>
    <property type="match status" value="1"/>
</dbReference>
<reference evidence="4" key="1">
    <citation type="journal article" date="2020" name="Stud. Mycol.">
        <title>101 Dothideomycetes genomes: a test case for predicting lifestyles and emergence of pathogens.</title>
        <authorList>
            <person name="Haridas S."/>
            <person name="Albert R."/>
            <person name="Binder M."/>
            <person name="Bloem J."/>
            <person name="Labutti K."/>
            <person name="Salamov A."/>
            <person name="Andreopoulos B."/>
            <person name="Baker S."/>
            <person name="Barry K."/>
            <person name="Bills G."/>
            <person name="Bluhm B."/>
            <person name="Cannon C."/>
            <person name="Castanera R."/>
            <person name="Culley D."/>
            <person name="Daum C."/>
            <person name="Ezra D."/>
            <person name="Gonzalez J."/>
            <person name="Henrissat B."/>
            <person name="Kuo A."/>
            <person name="Liang C."/>
            <person name="Lipzen A."/>
            <person name="Lutzoni F."/>
            <person name="Magnuson J."/>
            <person name="Mondo S."/>
            <person name="Nolan M."/>
            <person name="Ohm R."/>
            <person name="Pangilinan J."/>
            <person name="Park H.-J."/>
            <person name="Ramirez L."/>
            <person name="Alfaro M."/>
            <person name="Sun H."/>
            <person name="Tritt A."/>
            <person name="Yoshinaga Y."/>
            <person name="Zwiers L.-H."/>
            <person name="Turgeon B."/>
            <person name="Goodwin S."/>
            <person name="Spatafora J."/>
            <person name="Crous P."/>
            <person name="Grigoriev I."/>
        </authorList>
    </citation>
    <scope>NUCLEOTIDE SEQUENCE</scope>
    <source>
        <strain evidence="4">ATCC 16933</strain>
    </source>
</reference>
<dbReference type="AlphaFoldDB" id="A0A6A6PEF5"/>
<organism evidence="4 5">
    <name type="scientific">Lineolata rhizophorae</name>
    <dbReference type="NCBI Taxonomy" id="578093"/>
    <lineage>
        <taxon>Eukaryota</taxon>
        <taxon>Fungi</taxon>
        <taxon>Dikarya</taxon>
        <taxon>Ascomycota</taxon>
        <taxon>Pezizomycotina</taxon>
        <taxon>Dothideomycetes</taxon>
        <taxon>Dothideomycetes incertae sedis</taxon>
        <taxon>Lineolatales</taxon>
        <taxon>Lineolataceae</taxon>
        <taxon>Lineolata</taxon>
    </lineage>
</organism>
<dbReference type="GO" id="GO:0008236">
    <property type="term" value="F:serine-type peptidase activity"/>
    <property type="evidence" value="ECO:0007669"/>
    <property type="project" value="InterPro"/>
</dbReference>
<evidence type="ECO:0000259" key="2">
    <source>
        <dbReference type="Pfam" id="PF03572"/>
    </source>
</evidence>
<dbReference type="PANTHER" id="PTHR37049:SF4">
    <property type="entry name" value="RHODANESE DOMAIN-CONTAINING PROTEIN"/>
    <property type="match status" value="1"/>
</dbReference>
<dbReference type="InterPro" id="IPR029045">
    <property type="entry name" value="ClpP/crotonase-like_dom_sf"/>
</dbReference>
<dbReference type="PANTHER" id="PTHR37049">
    <property type="entry name" value="PEPTIDASE S41 FAMILY PROTEIN"/>
    <property type="match status" value="1"/>
</dbReference>
<feature type="chain" id="PRO_5025577890" evidence="1">
    <location>
        <begin position="20"/>
        <end position="781"/>
    </location>
</feature>
<dbReference type="InterPro" id="IPR052766">
    <property type="entry name" value="S41A_metabolite_peptidase"/>
</dbReference>
<feature type="domain" description="CPAF-like PDZ" evidence="3">
    <location>
        <begin position="171"/>
        <end position="299"/>
    </location>
</feature>
<evidence type="ECO:0000259" key="3">
    <source>
        <dbReference type="Pfam" id="PF23658"/>
    </source>
</evidence>